<gene>
    <name evidence="1" type="ORF">Q604_UNBC17449G0001</name>
</gene>
<sequence length="70" mass="7847">ANIRFAKGPNGERTLVIGTIQGYKDGLERAKKITKKMYGYRPKNFITFLIREIGRAAQVESILAVSDEGF</sequence>
<evidence type="ECO:0000313" key="1">
    <source>
        <dbReference type="EMBL" id="ETJ26288.1"/>
    </source>
</evidence>
<organism evidence="1">
    <name type="scientific">human gut metagenome</name>
    <dbReference type="NCBI Taxonomy" id="408170"/>
    <lineage>
        <taxon>unclassified sequences</taxon>
        <taxon>metagenomes</taxon>
        <taxon>organismal metagenomes</taxon>
    </lineage>
</organism>
<feature type="non-terminal residue" evidence="1">
    <location>
        <position position="70"/>
    </location>
</feature>
<comment type="caution">
    <text evidence="1">The sequence shown here is derived from an EMBL/GenBank/DDBJ whole genome shotgun (WGS) entry which is preliminary data.</text>
</comment>
<name>W1X7M9_9ZZZZ</name>
<feature type="non-terminal residue" evidence="1">
    <location>
        <position position="1"/>
    </location>
</feature>
<dbReference type="AlphaFoldDB" id="W1X7M9"/>
<dbReference type="InterPro" id="IPR007488">
    <property type="entry name" value="DUF535"/>
</dbReference>
<dbReference type="Pfam" id="PF04393">
    <property type="entry name" value="DUF535"/>
    <property type="match status" value="1"/>
</dbReference>
<reference evidence="1" key="1">
    <citation type="submission" date="2013-12" db="EMBL/GenBank/DDBJ databases">
        <title>A Varibaculum cambriense genome reconstructed from a premature infant gut community with otherwise low bacterial novelty that shifts toward anaerobic metabolism during the third week of life.</title>
        <authorList>
            <person name="Brown C.T."/>
            <person name="Sharon I."/>
            <person name="Thomas B.C."/>
            <person name="Castelle C.J."/>
            <person name="Morowitz M.J."/>
            <person name="Banfield J.F."/>
        </authorList>
    </citation>
    <scope>NUCLEOTIDE SEQUENCE</scope>
</reference>
<protein>
    <submittedName>
        <fullName evidence="1">Uncharacterized protein</fullName>
    </submittedName>
</protein>
<proteinExistence type="predicted"/>
<accession>W1X7M9</accession>
<dbReference type="EMBL" id="AZMM01017449">
    <property type="protein sequence ID" value="ETJ26288.1"/>
    <property type="molecule type" value="Genomic_DNA"/>
</dbReference>